<proteinExistence type="predicted"/>
<dbReference type="PANTHER" id="PTHR40130:SF1">
    <property type="entry name" value="SPINDLE POLE BODY-ASSOCIATED PROTEIN CUT12 DOMAIN-CONTAINING PROTEIN"/>
    <property type="match status" value="1"/>
</dbReference>
<dbReference type="Proteomes" id="UP000803884">
    <property type="component" value="Unassembled WGS sequence"/>
</dbReference>
<dbReference type="GeneID" id="96003817"/>
<dbReference type="PANTHER" id="PTHR40130">
    <property type="entry name" value="EXPRESSED PROTEIN"/>
    <property type="match status" value="1"/>
</dbReference>
<feature type="compositionally biased region" description="Basic and acidic residues" evidence="1">
    <location>
        <begin position="449"/>
        <end position="474"/>
    </location>
</feature>
<dbReference type="AlphaFoldDB" id="A0AB34KY81"/>
<comment type="caution">
    <text evidence="2">The sequence shown here is derived from an EMBL/GenBank/DDBJ whole genome shotgun (WGS) entry which is preliminary data.</text>
</comment>
<feature type="region of interest" description="Disordered" evidence="1">
    <location>
        <begin position="314"/>
        <end position="351"/>
    </location>
</feature>
<name>A0AB34KY81_9PEZI</name>
<evidence type="ECO:0000313" key="2">
    <source>
        <dbReference type="EMBL" id="KAL1588742.1"/>
    </source>
</evidence>
<gene>
    <name evidence="2" type="ORF">WHR41_02373</name>
</gene>
<protein>
    <submittedName>
        <fullName evidence="2">Uncharacterized protein</fullName>
    </submittedName>
</protein>
<dbReference type="RefSeq" id="XP_069231847.1">
    <property type="nucleotide sequence ID" value="XM_069370979.1"/>
</dbReference>
<sequence length="480" mass="52209">MADIAPLNSAHTHARKAAKETDNIHWDEAAEAHRSAAADFSRAAKTAGDSEALRVLHLLEAQHEKLARIIKSQNTAQLNEAIAETQDASEIPSSEQVGEVDAVTSETPSPKKPAITSAVAASRLNARARESSPSLARDIASRRGIRPHGQTTPSSAALARSRQLSPESQRRAKSTVAPRIPPSIMESSGSLPTQQPRHKAGDEGFSAFYSNLTTGTMSRLSSVLAYAGLPLTAEEPQRSEAPAEKPRKDRKSRTVSAATEPDVKKYFSKAALNAIEDEHRQRGAHGQVFGPAESFYVVQKGGGTYSYADIARNQQLHSPREEEEEGFVDAQEGRAAPRHGRAAFGKSRTAEELELENTTLKTTLEQLASRLSNFELHAQDASMAALAQSMASLQSAPYSHKGPPSTEPTSDLHDALERVRALETQLSSQAEQHEKLEALAQKQEKKIRMYHSKWEDVKKSAREKEKAKREKAAEVEASGS</sequence>
<feature type="compositionally biased region" description="Polar residues" evidence="1">
    <location>
        <begin position="86"/>
        <end position="96"/>
    </location>
</feature>
<feature type="region of interest" description="Disordered" evidence="1">
    <location>
        <begin position="230"/>
        <end position="260"/>
    </location>
</feature>
<feature type="region of interest" description="Disordered" evidence="1">
    <location>
        <begin position="84"/>
        <end position="203"/>
    </location>
</feature>
<reference evidence="2 3" key="1">
    <citation type="journal article" date="2020" name="Microbiol. Resour. Announc.">
        <title>Draft Genome Sequence of a Cladosporium Species Isolated from the Mesophotic Ascidian Didemnum maculosum.</title>
        <authorList>
            <person name="Gioti A."/>
            <person name="Siaperas R."/>
            <person name="Nikolaivits E."/>
            <person name="Le Goff G."/>
            <person name="Ouazzani J."/>
            <person name="Kotoulas G."/>
            <person name="Topakas E."/>
        </authorList>
    </citation>
    <scope>NUCLEOTIDE SEQUENCE [LARGE SCALE GENOMIC DNA]</scope>
    <source>
        <strain evidence="2 3">TM138-S3</strain>
    </source>
</reference>
<evidence type="ECO:0000313" key="3">
    <source>
        <dbReference type="Proteomes" id="UP000803884"/>
    </source>
</evidence>
<dbReference type="EMBL" id="JAAQHG020000006">
    <property type="protein sequence ID" value="KAL1588742.1"/>
    <property type="molecule type" value="Genomic_DNA"/>
</dbReference>
<feature type="compositionally biased region" description="Basic and acidic residues" evidence="1">
    <location>
        <begin position="235"/>
        <end position="247"/>
    </location>
</feature>
<feature type="region of interest" description="Disordered" evidence="1">
    <location>
        <begin position="1"/>
        <end position="22"/>
    </location>
</feature>
<feature type="region of interest" description="Disordered" evidence="1">
    <location>
        <begin position="449"/>
        <end position="480"/>
    </location>
</feature>
<dbReference type="SUPFAM" id="SSF140361">
    <property type="entry name" value="MIT domain-like"/>
    <property type="match status" value="1"/>
</dbReference>
<accession>A0AB34KY81</accession>
<keyword evidence="3" id="KW-1185">Reference proteome</keyword>
<feature type="compositionally biased region" description="Low complexity" evidence="1">
    <location>
        <begin position="154"/>
        <end position="165"/>
    </location>
</feature>
<organism evidence="2 3">
    <name type="scientific">Cladosporium halotolerans</name>
    <dbReference type="NCBI Taxonomy" id="1052096"/>
    <lineage>
        <taxon>Eukaryota</taxon>
        <taxon>Fungi</taxon>
        <taxon>Dikarya</taxon>
        <taxon>Ascomycota</taxon>
        <taxon>Pezizomycotina</taxon>
        <taxon>Dothideomycetes</taxon>
        <taxon>Dothideomycetidae</taxon>
        <taxon>Cladosporiales</taxon>
        <taxon>Cladosporiaceae</taxon>
        <taxon>Cladosporium</taxon>
    </lineage>
</organism>
<dbReference type="Gene3D" id="1.20.58.80">
    <property type="entry name" value="Phosphotransferase system, lactose/cellobiose-type IIA subunit"/>
    <property type="match status" value="1"/>
</dbReference>
<feature type="compositionally biased region" description="Polar residues" evidence="1">
    <location>
        <begin position="185"/>
        <end position="195"/>
    </location>
</feature>
<evidence type="ECO:0000256" key="1">
    <source>
        <dbReference type="SAM" id="MobiDB-lite"/>
    </source>
</evidence>